<dbReference type="AlphaFoldDB" id="A0A1H1VZG5"/>
<proteinExistence type="predicted"/>
<dbReference type="OrthoDB" id="791989at2"/>
<dbReference type="RefSeq" id="WP_091371941.1">
    <property type="nucleotide sequence ID" value="NZ_LT629740.1"/>
</dbReference>
<dbReference type="Pfam" id="PF13715">
    <property type="entry name" value="CarbopepD_reg_2"/>
    <property type="match status" value="1"/>
</dbReference>
<accession>A0A1H1VZG5</accession>
<dbReference type="Proteomes" id="UP000199679">
    <property type="component" value="Chromosome I"/>
</dbReference>
<sequence length="407" mass="46479">MLKYSVRFGFLIYLLFLSLYVSAQVKEPVSGIVISEDNGEPIDGVTIAWSNKGIGSITNSDGKFVIVLTPPYNQQDSLLFSCVGYKSRKVAINSVIGIKNTIKLETVIQDLKEVVVRPLTLKQLLDSINRHNTVAFVSPMKLDGYYRELVFTNTKCTEYSDAICSYFFDRASPKEIQLKINASRCRFEENVNKDRHDVKKNFKSDIDPNQAFRYALLSAMIADYFPDKVLADYKYILERFGDKGSDDLKITIYPKKGSKAFYRLTFILSNDFLLRSYRLEIPDNLLDKTDEMSLLWIHEKDLNLVIEVKYTSFFDHIYPSYYNIEEGEHFWGKLLGAKVDEISINKSEFIVNGINQSNNVSAFNKQDTYKKGNICNNGIAINDELLKNYTIIVPSAKDSVAIKSLSQ</sequence>
<name>A0A1H1VZG5_MUCMA</name>
<keyword evidence="2" id="KW-1185">Reference proteome</keyword>
<dbReference type="InterPro" id="IPR008969">
    <property type="entry name" value="CarboxyPept-like_regulatory"/>
</dbReference>
<organism evidence="1 2">
    <name type="scientific">Mucilaginibacter mallensis</name>
    <dbReference type="NCBI Taxonomy" id="652787"/>
    <lineage>
        <taxon>Bacteria</taxon>
        <taxon>Pseudomonadati</taxon>
        <taxon>Bacteroidota</taxon>
        <taxon>Sphingobacteriia</taxon>
        <taxon>Sphingobacteriales</taxon>
        <taxon>Sphingobacteriaceae</taxon>
        <taxon>Mucilaginibacter</taxon>
    </lineage>
</organism>
<evidence type="ECO:0000313" key="2">
    <source>
        <dbReference type="Proteomes" id="UP000199679"/>
    </source>
</evidence>
<dbReference type="EMBL" id="LT629740">
    <property type="protein sequence ID" value="SDS90267.1"/>
    <property type="molecule type" value="Genomic_DNA"/>
</dbReference>
<reference evidence="1 2" key="1">
    <citation type="submission" date="2016-10" db="EMBL/GenBank/DDBJ databases">
        <authorList>
            <person name="de Groot N.N."/>
        </authorList>
    </citation>
    <scope>NUCLEOTIDE SEQUENCE [LARGE SCALE GENOMIC DNA]</scope>
    <source>
        <strain evidence="1 2">MP1X4</strain>
    </source>
</reference>
<protein>
    <submittedName>
        <fullName evidence="1">CarboxypepD_reg-like domain-containing protein</fullName>
    </submittedName>
</protein>
<gene>
    <name evidence="1" type="ORF">SAMN05216490_2055</name>
</gene>
<evidence type="ECO:0000313" key="1">
    <source>
        <dbReference type="EMBL" id="SDS90267.1"/>
    </source>
</evidence>
<dbReference type="Gene3D" id="2.60.40.1120">
    <property type="entry name" value="Carboxypeptidase-like, regulatory domain"/>
    <property type="match status" value="1"/>
</dbReference>
<dbReference type="STRING" id="652787.SAMN05216490_2055"/>
<dbReference type="SUPFAM" id="SSF49464">
    <property type="entry name" value="Carboxypeptidase regulatory domain-like"/>
    <property type="match status" value="1"/>
</dbReference>